<protein>
    <submittedName>
        <fullName evidence="3">Lipase esterase</fullName>
    </submittedName>
</protein>
<dbReference type="Gene3D" id="3.40.50.1820">
    <property type="entry name" value="alpha/beta hydrolase"/>
    <property type="match status" value="1"/>
</dbReference>
<dbReference type="PANTHER" id="PTHR48081">
    <property type="entry name" value="AB HYDROLASE SUPERFAMILY PROTEIN C4A8.06C"/>
    <property type="match status" value="1"/>
</dbReference>
<dbReference type="EMBL" id="JQBW01000010">
    <property type="protein sequence ID" value="KRN58631.1"/>
    <property type="molecule type" value="Genomic_DNA"/>
</dbReference>
<dbReference type="GO" id="GO:0016787">
    <property type="term" value="F:hydrolase activity"/>
    <property type="evidence" value="ECO:0007669"/>
    <property type="project" value="UniProtKB-KW"/>
</dbReference>
<dbReference type="SUPFAM" id="SSF53474">
    <property type="entry name" value="alpha/beta-Hydrolases"/>
    <property type="match status" value="1"/>
</dbReference>
<dbReference type="PANTHER" id="PTHR48081:SF13">
    <property type="entry name" value="ALPHA_BETA HYDROLASE"/>
    <property type="match status" value="1"/>
</dbReference>
<dbReference type="InterPro" id="IPR050300">
    <property type="entry name" value="GDXG_lipolytic_enzyme"/>
</dbReference>
<dbReference type="STRING" id="396268.IV45_GL001083"/>
<evidence type="ECO:0000313" key="4">
    <source>
        <dbReference type="Proteomes" id="UP000050934"/>
    </source>
</evidence>
<dbReference type="PATRIC" id="fig|396268.3.peg.1095"/>
<dbReference type="Proteomes" id="UP000050934">
    <property type="component" value="Unassembled WGS sequence"/>
</dbReference>
<organism evidence="3 4">
    <name type="scientific">Limosilactobacillus secaliphilus</name>
    <dbReference type="NCBI Taxonomy" id="396268"/>
    <lineage>
        <taxon>Bacteria</taxon>
        <taxon>Bacillati</taxon>
        <taxon>Bacillota</taxon>
        <taxon>Bacilli</taxon>
        <taxon>Lactobacillales</taxon>
        <taxon>Lactobacillaceae</taxon>
        <taxon>Limosilactobacillus</taxon>
    </lineage>
</organism>
<evidence type="ECO:0000259" key="2">
    <source>
        <dbReference type="Pfam" id="PF20434"/>
    </source>
</evidence>
<name>A0A0R2I987_9LACO</name>
<feature type="domain" description="BD-FAE-like" evidence="2">
    <location>
        <begin position="69"/>
        <end position="281"/>
    </location>
</feature>
<dbReference type="Pfam" id="PF20434">
    <property type="entry name" value="BD-FAE"/>
    <property type="match status" value="1"/>
</dbReference>
<accession>A0A0R2I987</accession>
<evidence type="ECO:0000256" key="1">
    <source>
        <dbReference type="ARBA" id="ARBA00022801"/>
    </source>
</evidence>
<reference evidence="3 4" key="1">
    <citation type="journal article" date="2015" name="Genome Announc.">
        <title>Expanding the biotechnology potential of lactobacilli through comparative genomics of 213 strains and associated genera.</title>
        <authorList>
            <person name="Sun Z."/>
            <person name="Harris H.M."/>
            <person name="McCann A."/>
            <person name="Guo C."/>
            <person name="Argimon S."/>
            <person name="Zhang W."/>
            <person name="Yang X."/>
            <person name="Jeffery I.B."/>
            <person name="Cooney J.C."/>
            <person name="Kagawa T.F."/>
            <person name="Liu W."/>
            <person name="Song Y."/>
            <person name="Salvetti E."/>
            <person name="Wrobel A."/>
            <person name="Rasinkangas P."/>
            <person name="Parkhill J."/>
            <person name="Rea M.C."/>
            <person name="O'Sullivan O."/>
            <person name="Ritari J."/>
            <person name="Douillard F.P."/>
            <person name="Paul Ross R."/>
            <person name="Yang R."/>
            <person name="Briner A.E."/>
            <person name="Felis G.E."/>
            <person name="de Vos W.M."/>
            <person name="Barrangou R."/>
            <person name="Klaenhammer T.R."/>
            <person name="Caufield P.W."/>
            <person name="Cui Y."/>
            <person name="Zhang H."/>
            <person name="O'Toole P.W."/>
        </authorList>
    </citation>
    <scope>NUCLEOTIDE SEQUENCE [LARGE SCALE GENOMIC DNA]</scope>
    <source>
        <strain evidence="3 4">DSM 17896</strain>
    </source>
</reference>
<comment type="caution">
    <text evidence="3">The sequence shown here is derived from an EMBL/GenBank/DDBJ whole genome shotgun (WGS) entry which is preliminary data.</text>
</comment>
<dbReference type="RefSeq" id="WP_057742301.1">
    <property type="nucleotide sequence ID" value="NZ_JQBW01000010.1"/>
</dbReference>
<dbReference type="InterPro" id="IPR049492">
    <property type="entry name" value="BD-FAE-like_dom"/>
</dbReference>
<gene>
    <name evidence="3" type="ORF">IV45_GL001083</name>
</gene>
<sequence>MSEHILTQAQLSQMPADFVEPLKQSLAAFPVATNQPAGMQTLHVNLQPTYPTVLQDVVYATKDDFALHLNIIEPANANGDRCFPLIMWVQGSGFQKQRLGIHLAHMIELARAGYVVAMVEYRYAPKWAFPVQVRDLNSATRFMLQHADQYHVDPHHYGAWGESSGAHTVVLASVTTNEQFFSDEPIDQSPLKYQACIDFYGPTDISRMNKVPSTQDHVTAHSFEGQFLGGKAVYDHPELVQQANPIHYLSDNAPVPPFLIMHGDKDRIVPFEQSCLLYSALQKHQLPASFYRIAGSDHATDAFFTPATWQIVKQFLQATL</sequence>
<keyword evidence="1" id="KW-0378">Hydrolase</keyword>
<dbReference type="AlphaFoldDB" id="A0A0R2I987"/>
<dbReference type="InterPro" id="IPR029058">
    <property type="entry name" value="AB_hydrolase_fold"/>
</dbReference>
<keyword evidence="4" id="KW-1185">Reference proteome</keyword>
<proteinExistence type="predicted"/>
<evidence type="ECO:0000313" key="3">
    <source>
        <dbReference type="EMBL" id="KRN58631.1"/>
    </source>
</evidence>